<dbReference type="GO" id="GO:0030435">
    <property type="term" value="P:sporulation resulting in formation of a cellular spore"/>
    <property type="evidence" value="ECO:0007669"/>
    <property type="project" value="UniProtKB-KW"/>
</dbReference>
<keyword evidence="4" id="KW-0749">Sporulation</keyword>
<dbReference type="GO" id="GO:0030428">
    <property type="term" value="C:cell septum"/>
    <property type="evidence" value="ECO:0007669"/>
    <property type="project" value="UniProtKB-SubCell"/>
</dbReference>
<comment type="subcellular location">
    <subcellularLocation>
        <location evidence="1">Cell septum</location>
    </subcellularLocation>
</comment>
<organism evidence="8 9">
    <name type="scientific">Streptomyces bottropensis ATCC 25435</name>
    <dbReference type="NCBI Taxonomy" id="1054862"/>
    <lineage>
        <taxon>Bacteria</taxon>
        <taxon>Bacillati</taxon>
        <taxon>Actinomycetota</taxon>
        <taxon>Actinomycetes</taxon>
        <taxon>Kitasatosporales</taxon>
        <taxon>Streptomycetaceae</taxon>
        <taxon>Streptomyces</taxon>
    </lineage>
</organism>
<evidence type="ECO:0000256" key="6">
    <source>
        <dbReference type="ARBA" id="ARBA00023306"/>
    </source>
</evidence>
<dbReference type="Gene3D" id="2.30.31.20">
    <property type="entry name" value="Sporulation-specific cell division protein SsgB"/>
    <property type="match status" value="1"/>
</dbReference>
<keyword evidence="6" id="KW-0131">Cell cycle</keyword>
<dbReference type="GO" id="GO:0000917">
    <property type="term" value="P:division septum assembly"/>
    <property type="evidence" value="ECO:0007669"/>
    <property type="project" value="UniProtKB-KW"/>
</dbReference>
<comment type="similarity">
    <text evidence="2">Belongs to the SsgA family.</text>
</comment>
<keyword evidence="3 8" id="KW-0132">Cell division</keyword>
<dbReference type="AlphaFoldDB" id="M3EJ84"/>
<gene>
    <name evidence="8" type="ORF">SBD_2172</name>
</gene>
<name>M3EJ84_9ACTN</name>
<feature type="compositionally biased region" description="Basic and acidic residues" evidence="7">
    <location>
        <begin position="309"/>
        <end position="322"/>
    </location>
</feature>
<dbReference type="Pfam" id="PF04686">
    <property type="entry name" value="SsgA"/>
    <property type="match status" value="1"/>
</dbReference>
<sequence length="487" mass="52849">MTVRKGEPMDHLAATDEEFDALLDASSLGAPHVVATTGDIPATARRRMAHAASRPPKSLGMPDNTSYPQPDDEADSRPAAPTDAEEAAQEVQLLRCGILIGATSTGKSAVLAALLAYRHLSLGSRRQLLAPRFWMDPSAADLLRSTLRPTGGFDEAVRSGRAQRGIPRGDGTVIFSRRQDTQPWHDMLVSVLRSPSGEPQAIPSFTDACRQAMQLLAPDIQMHASPTLHTLGWAWAGRKQQRLQNLRHMIEPWAHPAQPLFSATPTGLLVHPAPAARLHIARFTTCAYTAVGGGLLLPKTGAAPQHPRCARDSSRTGRDRRQPAASGGMTLRQTLVGGVHELSAELPMLLHIEERESLALTSSLHTRLTYRVSDPYAVEARFRADDQGETVWIFARDLLRDGLERRNGLGDVSVWPDVGKRGRPRVFLRLSSPEGSALLSAEYADVRAFLEAGSNMVAYGAEHAHLLPALNSLETTIGELARPGRCD</sequence>
<feature type="region of interest" description="Disordered" evidence="7">
    <location>
        <begin position="37"/>
        <end position="86"/>
    </location>
</feature>
<evidence type="ECO:0000256" key="2">
    <source>
        <dbReference type="ARBA" id="ARBA00009323"/>
    </source>
</evidence>
<evidence type="ECO:0000256" key="1">
    <source>
        <dbReference type="ARBA" id="ARBA00004431"/>
    </source>
</evidence>
<dbReference type="InterPro" id="IPR038658">
    <property type="entry name" value="SsgB_sf"/>
</dbReference>
<evidence type="ECO:0000256" key="5">
    <source>
        <dbReference type="ARBA" id="ARBA00023210"/>
    </source>
</evidence>
<evidence type="ECO:0000313" key="9">
    <source>
        <dbReference type="Proteomes" id="UP000030760"/>
    </source>
</evidence>
<protein>
    <submittedName>
        <fullName evidence="8">Sporulation and cell division protein SsgA</fullName>
    </submittedName>
</protein>
<dbReference type="Proteomes" id="UP000030760">
    <property type="component" value="Unassembled WGS sequence"/>
</dbReference>
<reference evidence="9" key="1">
    <citation type="journal article" date="2013" name="Genome Announc.">
        <title>Draft Genome Sequence of Streptomyces bottropensis ATCC 25435, a Bottromycin-Producing Actinomycete.</title>
        <authorList>
            <person name="Zhang H."/>
            <person name="Zhou W."/>
            <person name="Zhuang Y."/>
            <person name="Liang X."/>
            <person name="Liu T."/>
        </authorList>
    </citation>
    <scope>NUCLEOTIDE SEQUENCE [LARGE SCALE GENOMIC DNA]</scope>
    <source>
        <strain evidence="9">ATCC 25435</strain>
    </source>
</reference>
<accession>M3EJ84</accession>
<proteinExistence type="inferred from homology"/>
<feature type="region of interest" description="Disordered" evidence="7">
    <location>
        <begin position="299"/>
        <end position="328"/>
    </location>
</feature>
<dbReference type="RefSeq" id="WP_005477242.1">
    <property type="nucleotide sequence ID" value="NZ_KB405063.1"/>
</dbReference>
<dbReference type="EMBL" id="KB405063">
    <property type="protein sequence ID" value="EMF56421.1"/>
    <property type="molecule type" value="Genomic_DNA"/>
</dbReference>
<evidence type="ECO:0000256" key="3">
    <source>
        <dbReference type="ARBA" id="ARBA00022618"/>
    </source>
</evidence>
<evidence type="ECO:0000256" key="7">
    <source>
        <dbReference type="SAM" id="MobiDB-lite"/>
    </source>
</evidence>
<dbReference type="GeneID" id="96271685"/>
<evidence type="ECO:0000256" key="4">
    <source>
        <dbReference type="ARBA" id="ARBA00022969"/>
    </source>
</evidence>
<evidence type="ECO:0000313" key="8">
    <source>
        <dbReference type="EMBL" id="EMF56421.1"/>
    </source>
</evidence>
<dbReference type="InterPro" id="IPR006776">
    <property type="entry name" value="SsgB"/>
</dbReference>
<keyword evidence="5" id="KW-0717">Septation</keyword>